<dbReference type="InterPro" id="IPR008969">
    <property type="entry name" value="CarboxyPept-like_regulatory"/>
</dbReference>
<feature type="signal peptide" evidence="1">
    <location>
        <begin position="1"/>
        <end position="26"/>
    </location>
</feature>
<comment type="caution">
    <text evidence="2">The sequence shown here is derived from an EMBL/GenBank/DDBJ whole genome shotgun (WGS) entry which is preliminary data.</text>
</comment>
<reference evidence="3" key="1">
    <citation type="submission" date="2023-07" db="EMBL/GenBank/DDBJ databases">
        <authorList>
            <person name="Yue Y."/>
        </authorList>
    </citation>
    <scope>NUCLEOTIDE SEQUENCE [LARGE SCALE GENOMIC DNA]</scope>
    <source>
        <strain evidence="3">2Y89</strain>
    </source>
</reference>
<dbReference type="Proteomes" id="UP001198402">
    <property type="component" value="Unassembled WGS sequence"/>
</dbReference>
<evidence type="ECO:0000313" key="3">
    <source>
        <dbReference type="Proteomes" id="UP001198402"/>
    </source>
</evidence>
<keyword evidence="1" id="KW-0732">Signal</keyword>
<feature type="chain" id="PRO_5046779560" evidence="1">
    <location>
        <begin position="27"/>
        <end position="217"/>
    </location>
</feature>
<organism evidence="2 3">
    <name type="scientific">Winogradskyella vincentii</name>
    <dbReference type="NCBI Taxonomy" id="2877122"/>
    <lineage>
        <taxon>Bacteria</taxon>
        <taxon>Pseudomonadati</taxon>
        <taxon>Bacteroidota</taxon>
        <taxon>Flavobacteriia</taxon>
        <taxon>Flavobacteriales</taxon>
        <taxon>Flavobacteriaceae</taxon>
        <taxon>Winogradskyella</taxon>
    </lineage>
</organism>
<dbReference type="PROSITE" id="PS51257">
    <property type="entry name" value="PROKAR_LIPOPROTEIN"/>
    <property type="match status" value="1"/>
</dbReference>
<evidence type="ECO:0000256" key="1">
    <source>
        <dbReference type="SAM" id="SignalP"/>
    </source>
</evidence>
<dbReference type="Gene3D" id="2.60.40.1120">
    <property type="entry name" value="Carboxypeptidase-like, regulatory domain"/>
    <property type="match status" value="1"/>
</dbReference>
<dbReference type="EMBL" id="JAIUJS010000010">
    <property type="protein sequence ID" value="MCA0154283.1"/>
    <property type="molecule type" value="Genomic_DNA"/>
</dbReference>
<dbReference type="RefSeq" id="WP_224479232.1">
    <property type="nucleotide sequence ID" value="NZ_JAIUJS010000010.1"/>
</dbReference>
<gene>
    <name evidence="2" type="ORF">LBV24_13725</name>
</gene>
<sequence length="217" mass="23454">MKNFTKSPNLFLVLLFSLLTITSCQKDDGPSMNDGEQQENVPDNFSEYFGNDVSKNFLGTVIDDDKDPIEGVTITIGNETATTDSNGVFIINNATVKERFGYIKALKEGYIHGSRAVVPSNGTNKVTIMLLEASITGTISSGNAETVTSDDGSSVSFDGNFVKEDGTEYTGSVDVIMHHLDPADEDMPMQMPGMLYAQNEAGAERMLQTLGMLAVEL</sequence>
<feature type="non-terminal residue" evidence="2">
    <location>
        <position position="217"/>
    </location>
</feature>
<dbReference type="SUPFAM" id="SSF49464">
    <property type="entry name" value="Carboxypeptidase regulatory domain-like"/>
    <property type="match status" value="1"/>
</dbReference>
<evidence type="ECO:0000313" key="2">
    <source>
        <dbReference type="EMBL" id="MCA0154283.1"/>
    </source>
</evidence>
<keyword evidence="3" id="KW-1185">Reference proteome</keyword>
<protein>
    <submittedName>
        <fullName evidence="2">Carboxypeptidase-like regulatory domain-containing protein</fullName>
    </submittedName>
</protein>
<name>A0ABS7Y2W8_9FLAO</name>
<accession>A0ABS7Y2W8</accession>
<proteinExistence type="predicted"/>